<proteinExistence type="predicted"/>
<gene>
    <name evidence="1" type="ORF">XBLMG947_3836</name>
</gene>
<evidence type="ECO:0000313" key="1">
    <source>
        <dbReference type="EMBL" id="SBV53033.1"/>
    </source>
</evidence>
<accession>A0A1C3NRL6</accession>
<dbReference type="STRING" id="56449.XBLMG947_3836"/>
<organism evidence="1 2">
    <name type="scientific">Xanthomonas bromi</name>
    <dbReference type="NCBI Taxonomy" id="56449"/>
    <lineage>
        <taxon>Bacteria</taxon>
        <taxon>Pseudomonadati</taxon>
        <taxon>Pseudomonadota</taxon>
        <taxon>Gammaproteobacteria</taxon>
        <taxon>Lysobacterales</taxon>
        <taxon>Lysobacteraceae</taxon>
        <taxon>Xanthomonas</taxon>
    </lineage>
</organism>
<evidence type="ECO:0000313" key="2">
    <source>
        <dbReference type="Proteomes" id="UP000092503"/>
    </source>
</evidence>
<dbReference type="EMBL" id="FLTX01000073">
    <property type="protein sequence ID" value="SBV53033.1"/>
    <property type="molecule type" value="Genomic_DNA"/>
</dbReference>
<protein>
    <submittedName>
        <fullName evidence="1">Uncharacterized protein</fullName>
    </submittedName>
</protein>
<sequence length="90" mass="9805">MPALEHMDVLKIDAGAGRRIADVHGRQALANRQSKRSLSVAAGQQADGRGLWRVQTVQTIQGAQQRCFAGTEHRTELLFHAQHFGFGGGQ</sequence>
<dbReference type="Proteomes" id="UP000092503">
    <property type="component" value="Unassembled WGS sequence"/>
</dbReference>
<name>A0A1C3NRL6_9XANT</name>
<reference evidence="1 2" key="1">
    <citation type="submission" date="2016-06" db="EMBL/GenBank/DDBJ databases">
        <authorList>
            <person name="Kjaerup R.B."/>
            <person name="Dalgaard T.S."/>
            <person name="Juul-Madsen H.R."/>
        </authorList>
    </citation>
    <scope>NUCLEOTIDE SEQUENCE [LARGE SCALE GENOMIC DNA]</scope>
    <source>
        <strain evidence="1">LMG947</strain>
    </source>
</reference>
<dbReference type="AlphaFoldDB" id="A0A1C3NRL6"/>